<dbReference type="Gene3D" id="1.20.5.170">
    <property type="match status" value="1"/>
</dbReference>
<dbReference type="RefSeq" id="WP_184206713.1">
    <property type="nucleotide sequence ID" value="NZ_JACHIF010000002.1"/>
</dbReference>
<dbReference type="Pfam" id="PF07352">
    <property type="entry name" value="Phage_Mu_Gam"/>
    <property type="match status" value="1"/>
</dbReference>
<keyword evidence="2" id="KW-1185">Reference proteome</keyword>
<dbReference type="GO" id="GO:0003690">
    <property type="term" value="F:double-stranded DNA binding"/>
    <property type="evidence" value="ECO:0007669"/>
    <property type="project" value="InterPro"/>
</dbReference>
<reference evidence="1 2" key="1">
    <citation type="submission" date="2020-08" db="EMBL/GenBank/DDBJ databases">
        <title>Genomic Encyclopedia of Type Strains, Phase IV (KMG-IV): sequencing the most valuable type-strain genomes for metagenomic binning, comparative biology and taxonomic classification.</title>
        <authorList>
            <person name="Goeker M."/>
        </authorList>
    </citation>
    <scope>NUCLEOTIDE SEQUENCE [LARGE SCALE GENOMIC DNA]</scope>
    <source>
        <strain evidence="1 2">DSM 12251</strain>
    </source>
</reference>
<dbReference type="Proteomes" id="UP000534294">
    <property type="component" value="Unassembled WGS sequence"/>
</dbReference>
<sequence length="191" mass="21078">MSTPKAKTVKAKRAKLATFIKDRPELEKKLGELTRASILQNALTAEMNAEIEAVKARFVSKLETHKETVSECTTAIETYALSHRDELFGKDSKTVEIGGHELSFRDNGGAVETVKGITQTTALDRLISHANEEVADLFVTWKASLSKDVIKAKWPDHKEFLTGIGLKLEHSENFTIKLSLVEGAETQLQAA</sequence>
<gene>
    <name evidence="1" type="ORF">HNQ64_001373</name>
</gene>
<comment type="caution">
    <text evidence="1">The sequence shown here is derived from an EMBL/GenBank/DDBJ whole genome shotgun (WGS) entry which is preliminary data.</text>
</comment>
<accession>A0A7W8DPP5</accession>
<name>A0A7W8DPP5_9BACT</name>
<dbReference type="GO" id="GO:0042262">
    <property type="term" value="P:DNA protection"/>
    <property type="evidence" value="ECO:0007669"/>
    <property type="project" value="InterPro"/>
</dbReference>
<dbReference type="AlphaFoldDB" id="A0A7W8DPP5"/>
<dbReference type="EMBL" id="JACHIF010000002">
    <property type="protein sequence ID" value="MBB5037131.1"/>
    <property type="molecule type" value="Genomic_DNA"/>
</dbReference>
<proteinExistence type="predicted"/>
<evidence type="ECO:0000313" key="2">
    <source>
        <dbReference type="Proteomes" id="UP000534294"/>
    </source>
</evidence>
<evidence type="ECO:0000313" key="1">
    <source>
        <dbReference type="EMBL" id="MBB5037131.1"/>
    </source>
</evidence>
<organism evidence="1 2">
    <name type="scientific">Prosthecobacter dejongeii</name>
    <dbReference type="NCBI Taxonomy" id="48465"/>
    <lineage>
        <taxon>Bacteria</taxon>
        <taxon>Pseudomonadati</taxon>
        <taxon>Verrucomicrobiota</taxon>
        <taxon>Verrucomicrobiia</taxon>
        <taxon>Verrucomicrobiales</taxon>
        <taxon>Verrucomicrobiaceae</taxon>
        <taxon>Prosthecobacter</taxon>
    </lineage>
</organism>
<dbReference type="InterPro" id="IPR009951">
    <property type="entry name" value="Host-nuc_inhib_Gam"/>
</dbReference>
<protein>
    <submittedName>
        <fullName evidence="1">Phage host-nuclease inhibitor protein Gam</fullName>
    </submittedName>
</protein>
<dbReference type="SUPFAM" id="SSF161266">
    <property type="entry name" value="Gam-like"/>
    <property type="match status" value="1"/>
</dbReference>